<protein>
    <submittedName>
        <fullName evidence="1">Uncharacterized protein</fullName>
    </submittedName>
</protein>
<name>A0A0K2T7T4_LEPSM</name>
<organism evidence="1">
    <name type="scientific">Lepeophtheirus salmonis</name>
    <name type="common">Salmon louse</name>
    <name type="synonym">Caligus salmonis</name>
    <dbReference type="NCBI Taxonomy" id="72036"/>
    <lineage>
        <taxon>Eukaryota</taxon>
        <taxon>Metazoa</taxon>
        <taxon>Ecdysozoa</taxon>
        <taxon>Arthropoda</taxon>
        <taxon>Crustacea</taxon>
        <taxon>Multicrustacea</taxon>
        <taxon>Hexanauplia</taxon>
        <taxon>Copepoda</taxon>
        <taxon>Siphonostomatoida</taxon>
        <taxon>Caligidae</taxon>
        <taxon>Lepeophtheirus</taxon>
    </lineage>
</organism>
<proteinExistence type="predicted"/>
<evidence type="ECO:0000313" key="1">
    <source>
        <dbReference type="EMBL" id="CDW22159.1"/>
    </source>
</evidence>
<sequence length="18" mass="2157">MKHVIYFFLPFLANSLTD</sequence>
<accession>A0A0K2T7T4</accession>
<dbReference type="AlphaFoldDB" id="A0A0K2T7T4"/>
<reference evidence="1" key="1">
    <citation type="submission" date="2014-05" db="EMBL/GenBank/DDBJ databases">
        <authorList>
            <person name="Chronopoulou M."/>
        </authorList>
    </citation>
    <scope>NUCLEOTIDE SEQUENCE</scope>
    <source>
        <tissue evidence="1">Whole organism</tissue>
    </source>
</reference>
<dbReference type="EMBL" id="HACA01004798">
    <property type="protein sequence ID" value="CDW22159.1"/>
    <property type="molecule type" value="Transcribed_RNA"/>
</dbReference>